<dbReference type="HAMAP" id="MF_02071">
    <property type="entry name" value="RlpA"/>
    <property type="match status" value="1"/>
</dbReference>
<dbReference type="GO" id="GO:0000270">
    <property type="term" value="P:peptidoglycan metabolic process"/>
    <property type="evidence" value="ECO:0007669"/>
    <property type="project" value="UniProtKB-UniRule"/>
</dbReference>
<keyword evidence="1 3" id="KW-0456">Lyase</keyword>
<comment type="similarity">
    <text evidence="3 4">Belongs to the RlpA family.</text>
</comment>
<dbReference type="PANTHER" id="PTHR34183">
    <property type="entry name" value="ENDOLYTIC PEPTIDOGLYCAN TRANSGLYCOSYLASE RLPA"/>
    <property type="match status" value="1"/>
</dbReference>
<dbReference type="AlphaFoldDB" id="A0A549T2J7"/>
<dbReference type="GO" id="GO:0008932">
    <property type="term" value="F:lytic endotransglycosylase activity"/>
    <property type="evidence" value="ECO:0007669"/>
    <property type="project" value="UniProtKB-UniRule"/>
</dbReference>
<dbReference type="PANTHER" id="PTHR34183:SF8">
    <property type="entry name" value="ENDOLYTIC PEPTIDOGLYCAN TRANSGLYCOSYLASE RLPA-RELATED"/>
    <property type="match status" value="1"/>
</dbReference>
<accession>A0A549T2J7</accession>
<reference evidence="6 7" key="1">
    <citation type="submission" date="2019-07" db="EMBL/GenBank/DDBJ databases">
        <title>Ln-dependent methylotrophs.</title>
        <authorList>
            <person name="Tani A."/>
        </authorList>
    </citation>
    <scope>NUCLEOTIDE SEQUENCE [LARGE SCALE GENOMIC DNA]</scope>
    <source>
        <strain evidence="6 7">SM89A</strain>
    </source>
</reference>
<evidence type="ECO:0000313" key="7">
    <source>
        <dbReference type="Proteomes" id="UP000316781"/>
    </source>
</evidence>
<comment type="caution">
    <text evidence="6">The sequence shown here is derived from an EMBL/GenBank/DDBJ whole genome shotgun (WGS) entry which is preliminary data.</text>
</comment>
<dbReference type="InterPro" id="IPR036908">
    <property type="entry name" value="RlpA-like_sf"/>
</dbReference>
<dbReference type="Proteomes" id="UP000316781">
    <property type="component" value="Unassembled WGS sequence"/>
</dbReference>
<keyword evidence="3" id="KW-0472">Membrane</keyword>
<evidence type="ECO:0000256" key="3">
    <source>
        <dbReference type="HAMAP-Rule" id="MF_02071"/>
    </source>
</evidence>
<dbReference type="EMBL" id="VJMF01000024">
    <property type="protein sequence ID" value="TRL36080.1"/>
    <property type="molecule type" value="Genomic_DNA"/>
</dbReference>
<keyword evidence="2 3" id="KW-0961">Cell wall biogenesis/degradation</keyword>
<evidence type="ECO:0000256" key="2">
    <source>
        <dbReference type="ARBA" id="ARBA00023316"/>
    </source>
</evidence>
<keyword evidence="3" id="KW-0449">Lipoprotein</keyword>
<dbReference type="EC" id="4.2.2.-" evidence="3"/>
<dbReference type="Gene3D" id="2.40.40.10">
    <property type="entry name" value="RlpA-like domain"/>
    <property type="match status" value="1"/>
</dbReference>
<feature type="domain" description="RlpA-like protein double-psi beta-barrel" evidence="5">
    <location>
        <begin position="39"/>
        <end position="121"/>
    </location>
</feature>
<evidence type="ECO:0000313" key="6">
    <source>
        <dbReference type="EMBL" id="TRL36080.1"/>
    </source>
</evidence>
<evidence type="ECO:0000256" key="1">
    <source>
        <dbReference type="ARBA" id="ARBA00023239"/>
    </source>
</evidence>
<keyword evidence="3" id="KW-0564">Palmitate</keyword>
<dbReference type="InterPro" id="IPR012997">
    <property type="entry name" value="RplA"/>
</dbReference>
<comment type="subcellular location">
    <subcellularLocation>
        <location evidence="3">Cell membrane</location>
        <topology evidence="3">Lipid-anchor</topology>
    </subcellularLocation>
</comment>
<dbReference type="CDD" id="cd22268">
    <property type="entry name" value="DPBB_RlpA-like"/>
    <property type="match status" value="1"/>
</dbReference>
<dbReference type="InterPro" id="IPR034718">
    <property type="entry name" value="RlpA"/>
</dbReference>
<dbReference type="Pfam" id="PF03330">
    <property type="entry name" value="DPBB_1"/>
    <property type="match status" value="1"/>
</dbReference>
<name>A0A549T2J7_METSR</name>
<sequence>MGDSALKQWIIGAAIVAGSTTAACESWAGQSGAGQSWVGKASYYGYHGRTASGGRVGALTAAHRSLPFGSQARVTNLGNGRSVVVTINDRGPFVRGRVIDVSVHAAQCLGFRSAGLARVKVERVAGE</sequence>
<protein>
    <recommendedName>
        <fullName evidence="3">Endolytic peptidoglycan transglycosylase RlpA</fullName>
        <ecNumber evidence="3">4.2.2.-</ecNumber>
    </recommendedName>
</protein>
<dbReference type="SUPFAM" id="SSF50685">
    <property type="entry name" value="Barwin-like endoglucanases"/>
    <property type="match status" value="1"/>
</dbReference>
<dbReference type="GO" id="GO:0071555">
    <property type="term" value="P:cell wall organization"/>
    <property type="evidence" value="ECO:0007669"/>
    <property type="project" value="UniProtKB-KW"/>
</dbReference>
<dbReference type="NCBIfam" id="TIGR00413">
    <property type="entry name" value="rlpA"/>
    <property type="match status" value="1"/>
</dbReference>
<organism evidence="6 7">
    <name type="scientific">Methylosinus sporium</name>
    <dbReference type="NCBI Taxonomy" id="428"/>
    <lineage>
        <taxon>Bacteria</taxon>
        <taxon>Pseudomonadati</taxon>
        <taxon>Pseudomonadota</taxon>
        <taxon>Alphaproteobacteria</taxon>
        <taxon>Hyphomicrobiales</taxon>
        <taxon>Methylocystaceae</taxon>
        <taxon>Methylosinus</taxon>
    </lineage>
</organism>
<evidence type="ECO:0000259" key="5">
    <source>
        <dbReference type="Pfam" id="PF03330"/>
    </source>
</evidence>
<dbReference type="RefSeq" id="WP_142862269.1">
    <property type="nucleotide sequence ID" value="NZ_VJMF01000024.1"/>
</dbReference>
<dbReference type="PROSITE" id="PS51257">
    <property type="entry name" value="PROKAR_LIPOPROTEIN"/>
    <property type="match status" value="1"/>
</dbReference>
<gene>
    <name evidence="3" type="primary">rlpA</name>
    <name evidence="6" type="ORF">FM996_06055</name>
</gene>
<keyword evidence="3" id="KW-1003">Cell membrane</keyword>
<evidence type="ECO:0000256" key="4">
    <source>
        <dbReference type="RuleBase" id="RU003495"/>
    </source>
</evidence>
<comment type="function">
    <text evidence="3">Lytic transglycosylase with a strong preference for naked glycan strands that lack stem peptides.</text>
</comment>
<dbReference type="InterPro" id="IPR009009">
    <property type="entry name" value="RlpA-like_DPBB"/>
</dbReference>
<dbReference type="GO" id="GO:0005886">
    <property type="term" value="C:plasma membrane"/>
    <property type="evidence" value="ECO:0007669"/>
    <property type="project" value="UniProtKB-SubCell"/>
</dbReference>
<proteinExistence type="inferred from homology"/>